<accession>A0AAT9LBR0</accession>
<gene>
    <name evidence="3" type="ORF">IMF26_09245</name>
</gene>
<dbReference type="InterPro" id="IPR033948">
    <property type="entry name" value="ETF_beta_N"/>
</dbReference>
<evidence type="ECO:0000259" key="2">
    <source>
        <dbReference type="SMART" id="SM00893"/>
    </source>
</evidence>
<dbReference type="InterPro" id="IPR012255">
    <property type="entry name" value="ETF_b"/>
</dbReference>
<dbReference type="SUPFAM" id="SSF52402">
    <property type="entry name" value="Adenine nucleotide alpha hydrolases-like"/>
    <property type="match status" value="1"/>
</dbReference>
<dbReference type="PIRSF" id="PIRSF000090">
    <property type="entry name" value="Beta-ETF"/>
    <property type="match status" value="1"/>
</dbReference>
<dbReference type="Pfam" id="PF01012">
    <property type="entry name" value="ETF"/>
    <property type="match status" value="1"/>
</dbReference>
<dbReference type="InterPro" id="IPR014729">
    <property type="entry name" value="Rossmann-like_a/b/a_fold"/>
</dbReference>
<name>A0AAT9LBR0_9FIRM</name>
<dbReference type="EMBL" id="CP062796">
    <property type="protein sequence ID" value="QUL98213.1"/>
    <property type="molecule type" value="Genomic_DNA"/>
</dbReference>
<evidence type="ECO:0000256" key="1">
    <source>
        <dbReference type="ARBA" id="ARBA00042002"/>
    </source>
</evidence>
<dbReference type="AlphaFoldDB" id="A0AAT9LBR0"/>
<reference evidence="3" key="2">
    <citation type="journal article" date="2023" name="Biology">
        <title>Prokaryotic Life Associated with Coal-Fire Gas Vents Revealed by Metagenomics.</title>
        <authorList>
            <person name="Kadnikov V.V."/>
            <person name="Mardanov A.V."/>
            <person name="Beletsky A.V."/>
            <person name="Karnachuk O.V."/>
            <person name="Ravin N.V."/>
        </authorList>
    </citation>
    <scope>NUCLEOTIDE SEQUENCE</scope>
    <source>
        <strain evidence="3">Bu02</strain>
    </source>
</reference>
<dbReference type="KEGG" id="fcz:IMF26_09245"/>
<dbReference type="CDD" id="cd01714">
    <property type="entry name" value="ETF_beta"/>
    <property type="match status" value="1"/>
</dbReference>
<dbReference type="PANTHER" id="PTHR21294">
    <property type="entry name" value="ELECTRON TRANSFER FLAVOPROTEIN BETA-SUBUNIT"/>
    <property type="match status" value="1"/>
</dbReference>
<dbReference type="SMART" id="SM00893">
    <property type="entry name" value="ETF"/>
    <property type="match status" value="1"/>
</dbReference>
<dbReference type="PANTHER" id="PTHR21294:SF17">
    <property type="entry name" value="PROTEIN FIXA"/>
    <property type="match status" value="1"/>
</dbReference>
<organism evidence="3">
    <name type="scientific">Candidatus Fermentithermobacillus carboniphilus</name>
    <dbReference type="NCBI Taxonomy" id="3085328"/>
    <lineage>
        <taxon>Bacteria</taxon>
        <taxon>Bacillati</taxon>
        <taxon>Bacillota</taxon>
        <taxon>Candidatus Fermentithermobacillia</taxon>
        <taxon>Candidatus Fermentithermobacillales</taxon>
        <taxon>Candidatus Fermentithermobacillaceae</taxon>
        <taxon>Candidatus Fermentithermobacillus</taxon>
    </lineage>
</organism>
<sequence>MKIIVLVKQVPETSEVEIDPVRGTLKREGVLSKTNPYDLHALEAALRLKDEVGGEVTVLSMGPPQAEAVIREAYSMGADSGVLLSDRAFAGADTLATSFTLSRAIQKIGFDLVIAGMQSTDGDTAQVGPGVAELLDIPHVSYVREIQKATPEALTVTCDHGDYFLTIEVRIPCLLTVSRDLNQPRLPSYRKKKLTKDKPVQVWGRKDLTSDDSSEEYFGLDGSPTRVERIFAPERKRVREIWEGTPGDLAGRLYHFLKEARGK</sequence>
<dbReference type="InterPro" id="IPR014730">
    <property type="entry name" value="ETF_a/b_N"/>
</dbReference>
<evidence type="ECO:0000313" key="3">
    <source>
        <dbReference type="EMBL" id="QUL98213.1"/>
    </source>
</evidence>
<dbReference type="GO" id="GO:0009055">
    <property type="term" value="F:electron transfer activity"/>
    <property type="evidence" value="ECO:0007669"/>
    <property type="project" value="InterPro"/>
</dbReference>
<dbReference type="Gene3D" id="3.40.50.620">
    <property type="entry name" value="HUPs"/>
    <property type="match status" value="1"/>
</dbReference>
<feature type="domain" description="Electron transfer flavoprotein alpha/beta-subunit N-terminal" evidence="2">
    <location>
        <begin position="22"/>
        <end position="212"/>
    </location>
</feature>
<protein>
    <recommendedName>
        <fullName evidence="1">Electron transfer flavoprotein small subunit</fullName>
    </recommendedName>
</protein>
<proteinExistence type="predicted"/>
<reference evidence="3" key="1">
    <citation type="submission" date="2020-10" db="EMBL/GenBank/DDBJ databases">
        <authorList>
            <person name="Kadnikov V."/>
            <person name="Beletsky A.V."/>
            <person name="Mardanov A.V."/>
            <person name="Karnachuk O.V."/>
            <person name="Ravin N.V."/>
        </authorList>
    </citation>
    <scope>NUCLEOTIDE SEQUENCE</scope>
    <source>
        <strain evidence="3">Bu02</strain>
    </source>
</reference>